<comment type="caution">
    <text evidence="3">The sequence shown here is derived from an EMBL/GenBank/DDBJ whole genome shotgun (WGS) entry which is preliminary data.</text>
</comment>
<feature type="region of interest" description="Disordered" evidence="1">
    <location>
        <begin position="667"/>
        <end position="700"/>
    </location>
</feature>
<organism evidence="3 4">
    <name type="scientific">Steinernema hermaphroditum</name>
    <dbReference type="NCBI Taxonomy" id="289476"/>
    <lineage>
        <taxon>Eukaryota</taxon>
        <taxon>Metazoa</taxon>
        <taxon>Ecdysozoa</taxon>
        <taxon>Nematoda</taxon>
        <taxon>Chromadorea</taxon>
        <taxon>Rhabditida</taxon>
        <taxon>Tylenchina</taxon>
        <taxon>Panagrolaimomorpha</taxon>
        <taxon>Strongyloidoidea</taxon>
        <taxon>Steinernematidae</taxon>
        <taxon>Steinernema</taxon>
    </lineage>
</organism>
<sequence length="823" mass="91777">MGLLLSSLLFRPPSGISIASKLIQMLRKFPDALAELFDVLSKVTGRASKKNEIVFAISRRHNLEMVLEVEYSILFIRPLKMNRSHLEDFELFPKFMEVQVRIEFLDETAAQGQFEYILKYLSSPNLDVWHLDISCKEIEVQPRLLRKLFKCPIWKSRTSLKWNVDHTTSGQWKVVMGRHRNLSSLIVTNISDRRRSSKLIKLATLILTTHFDPCFQSYHSSPQISTVEQIEDEALVKSMFEAMMTKKGDISVDSSLFSPEVLERLLKQFEFREIKGVLCVLSRRDNLKESKLTTVDGYRISSRELNFHPFLAVVCSRETGLKGLYVEVADNATLNVVLCKTHEPPDLAKIQSSPNMLPCLIVLVLLLICPSAGQLSGQPLTKGTLKTELLANLNKHSDSEEEKLEMWSAGAPPPATTTPINLFGAPRIFEPPFSLTNQPPGGKENPMKPTKPKAPPLLSTGFRFEPTVSAPNVGMPLSPEHADDIRNWRQRFYKIFKNRAKAMKKKVAREPPKVVVHMNDTTQPQIDKNFQVLMARKDPSWLSEDKVKAFARDKKGHIIRLFGVESSGYRYNFTQPELPQASYQSMYPQSQGPVYIPAANLPTQPSLQPAKYEEASVHTVTSRAPTSFKSYMTQTPEPIRLLSVFAPTTMAPTLTAVGETSDSMLTSEVDASPDYNNPTVEQQSDCTTGQCDNDQGGESHEKCNSARLQAIIQNNIVPGDAEASKRAVQTQAELELSQFFNVVCGTGFFSYIAHTDEFCQASSGGVNCYAFSPVCSLRPGPQAPVAPVPQVAPTPLMGLGALSPMPMGLPFGKARKKAVVNRN</sequence>
<gene>
    <name evidence="3" type="ORF">QR680_006530</name>
</gene>
<protein>
    <recommendedName>
        <fullName evidence="2">Ground-like domain-containing protein</fullName>
    </recommendedName>
</protein>
<evidence type="ECO:0000313" key="4">
    <source>
        <dbReference type="Proteomes" id="UP001175271"/>
    </source>
</evidence>
<accession>A0AA39LXA3</accession>
<dbReference type="EMBL" id="JAUCMV010000003">
    <property type="protein sequence ID" value="KAK0412998.1"/>
    <property type="molecule type" value="Genomic_DNA"/>
</dbReference>
<reference evidence="3" key="1">
    <citation type="submission" date="2023-06" db="EMBL/GenBank/DDBJ databases">
        <title>Genomic analysis of the entomopathogenic nematode Steinernema hermaphroditum.</title>
        <authorList>
            <person name="Schwarz E.M."/>
            <person name="Heppert J.K."/>
            <person name="Baniya A."/>
            <person name="Schwartz H.T."/>
            <person name="Tan C.-H."/>
            <person name="Antoshechkin I."/>
            <person name="Sternberg P.W."/>
            <person name="Goodrich-Blair H."/>
            <person name="Dillman A.R."/>
        </authorList>
    </citation>
    <scope>NUCLEOTIDE SEQUENCE</scope>
    <source>
        <strain evidence="3">PS9179</strain>
        <tissue evidence="3">Whole animal</tissue>
    </source>
</reference>
<keyword evidence="4" id="KW-1185">Reference proteome</keyword>
<dbReference type="Proteomes" id="UP001175271">
    <property type="component" value="Unassembled WGS sequence"/>
</dbReference>
<name>A0AA39LXA3_9BILA</name>
<evidence type="ECO:0000256" key="1">
    <source>
        <dbReference type="SAM" id="MobiDB-lite"/>
    </source>
</evidence>
<dbReference type="InterPro" id="IPR007284">
    <property type="entry name" value="Ground-like_dom"/>
</dbReference>
<dbReference type="AlphaFoldDB" id="A0AA39LXA3"/>
<feature type="compositionally biased region" description="Polar residues" evidence="1">
    <location>
        <begin position="674"/>
        <end position="693"/>
    </location>
</feature>
<evidence type="ECO:0000259" key="2">
    <source>
        <dbReference type="Pfam" id="PF04155"/>
    </source>
</evidence>
<proteinExistence type="predicted"/>
<evidence type="ECO:0000313" key="3">
    <source>
        <dbReference type="EMBL" id="KAK0412998.1"/>
    </source>
</evidence>
<dbReference type="Pfam" id="PF04155">
    <property type="entry name" value="Ground-like"/>
    <property type="match status" value="1"/>
</dbReference>
<feature type="domain" description="Ground-like" evidence="2">
    <location>
        <begin position="701"/>
        <end position="771"/>
    </location>
</feature>